<dbReference type="CDD" id="cd06899">
    <property type="entry name" value="lectin_legume_LecRK_Arcelin_ConA"/>
    <property type="match status" value="1"/>
</dbReference>
<evidence type="ECO:0000256" key="16">
    <source>
        <dbReference type="SAM" id="MobiDB-lite"/>
    </source>
</evidence>
<evidence type="ECO:0000256" key="12">
    <source>
        <dbReference type="ARBA" id="ARBA00022989"/>
    </source>
</evidence>
<dbReference type="EC" id="2.7.11.1" evidence="4"/>
<reference evidence="18 19" key="1">
    <citation type="journal article" date="2018" name="Proc. Natl. Acad. Sci. U.S.A.">
        <title>Draft genome sequence of Camellia sinensis var. sinensis provides insights into the evolution of the tea genome and tea quality.</title>
        <authorList>
            <person name="Wei C."/>
            <person name="Yang H."/>
            <person name="Wang S."/>
            <person name="Zhao J."/>
            <person name="Liu C."/>
            <person name="Gao L."/>
            <person name="Xia E."/>
            <person name="Lu Y."/>
            <person name="Tai Y."/>
            <person name="She G."/>
            <person name="Sun J."/>
            <person name="Cao H."/>
            <person name="Tong W."/>
            <person name="Gao Q."/>
            <person name="Li Y."/>
            <person name="Deng W."/>
            <person name="Jiang X."/>
            <person name="Wang W."/>
            <person name="Chen Q."/>
            <person name="Zhang S."/>
            <person name="Li H."/>
            <person name="Wu J."/>
            <person name="Wang P."/>
            <person name="Li P."/>
            <person name="Shi C."/>
            <person name="Zheng F."/>
            <person name="Jian J."/>
            <person name="Huang B."/>
            <person name="Shan D."/>
            <person name="Shi M."/>
            <person name="Fang C."/>
            <person name="Yue Y."/>
            <person name="Li F."/>
            <person name="Li D."/>
            <person name="Wei S."/>
            <person name="Han B."/>
            <person name="Jiang C."/>
            <person name="Yin Y."/>
            <person name="Xia T."/>
            <person name="Zhang Z."/>
            <person name="Bennetzen J.L."/>
            <person name="Zhao S."/>
            <person name="Wan X."/>
        </authorList>
    </citation>
    <scope>NUCLEOTIDE SEQUENCE [LARGE SCALE GENOMIC DNA]</scope>
    <source>
        <strain evidence="19">cv. Shuchazao</strain>
        <tissue evidence="18">Leaf</tissue>
    </source>
</reference>
<keyword evidence="10" id="KW-0547">Nucleotide-binding</keyword>
<dbReference type="SMART" id="SM00220">
    <property type="entry name" value="S_TKc"/>
    <property type="match status" value="1"/>
</dbReference>
<evidence type="ECO:0000256" key="3">
    <source>
        <dbReference type="ARBA" id="ARBA00010217"/>
    </source>
</evidence>
<evidence type="ECO:0000256" key="10">
    <source>
        <dbReference type="ARBA" id="ARBA00022741"/>
    </source>
</evidence>
<feature type="compositionally biased region" description="Low complexity" evidence="16">
    <location>
        <begin position="254"/>
        <end position="263"/>
    </location>
</feature>
<evidence type="ECO:0000313" key="18">
    <source>
        <dbReference type="EMBL" id="THG15385.1"/>
    </source>
</evidence>
<name>A0A4S4EHM7_CAMSN</name>
<dbReference type="Gene3D" id="3.30.200.20">
    <property type="entry name" value="Phosphorylase Kinase, domain 1"/>
    <property type="match status" value="1"/>
</dbReference>
<keyword evidence="11" id="KW-0067">ATP-binding</keyword>
<dbReference type="GO" id="GO:0005524">
    <property type="term" value="F:ATP binding"/>
    <property type="evidence" value="ECO:0007669"/>
    <property type="project" value="UniProtKB-KW"/>
</dbReference>
<protein>
    <recommendedName>
        <fullName evidence="4">non-specific serine/threonine protein kinase</fullName>
        <ecNumber evidence="4">2.7.11.1</ecNumber>
    </recommendedName>
</protein>
<dbReference type="Pfam" id="PF00139">
    <property type="entry name" value="Lectin_legB"/>
    <property type="match status" value="1"/>
</dbReference>
<dbReference type="Proteomes" id="UP000306102">
    <property type="component" value="Unassembled WGS sequence"/>
</dbReference>
<dbReference type="Gene3D" id="2.60.120.200">
    <property type="match status" value="1"/>
</dbReference>
<feature type="region of interest" description="Disordered" evidence="16">
    <location>
        <begin position="239"/>
        <end position="267"/>
    </location>
</feature>
<comment type="similarity">
    <text evidence="3">In the C-terminal section; belongs to the protein kinase superfamily. Ser/Thr protein kinase family.</text>
</comment>
<evidence type="ECO:0000256" key="6">
    <source>
        <dbReference type="ARBA" id="ARBA00022527"/>
    </source>
</evidence>
<evidence type="ECO:0000256" key="9">
    <source>
        <dbReference type="ARBA" id="ARBA00022734"/>
    </source>
</evidence>
<evidence type="ECO:0000256" key="7">
    <source>
        <dbReference type="ARBA" id="ARBA00022692"/>
    </source>
</evidence>
<dbReference type="STRING" id="542762.A0A4S4EHM7"/>
<dbReference type="PROSITE" id="PS00307">
    <property type="entry name" value="LECTIN_LEGUME_BETA"/>
    <property type="match status" value="1"/>
</dbReference>
<proteinExistence type="inferred from homology"/>
<dbReference type="InterPro" id="IPR050528">
    <property type="entry name" value="L-type_Lectin-RKs"/>
</dbReference>
<keyword evidence="7" id="KW-0812">Transmembrane</keyword>
<dbReference type="InterPro" id="IPR000719">
    <property type="entry name" value="Prot_kinase_dom"/>
</dbReference>
<gene>
    <name evidence="18" type="ORF">TEA_013491</name>
</gene>
<keyword evidence="8" id="KW-0732">Signal</keyword>
<accession>A0A4S4EHM7</accession>
<dbReference type="EMBL" id="SDRB02004758">
    <property type="protein sequence ID" value="THG15385.1"/>
    <property type="molecule type" value="Genomic_DNA"/>
</dbReference>
<evidence type="ECO:0000256" key="13">
    <source>
        <dbReference type="ARBA" id="ARBA00023136"/>
    </source>
</evidence>
<evidence type="ECO:0000313" key="19">
    <source>
        <dbReference type="Proteomes" id="UP000306102"/>
    </source>
</evidence>
<organism evidence="18 19">
    <name type="scientific">Camellia sinensis var. sinensis</name>
    <name type="common">China tea</name>
    <dbReference type="NCBI Taxonomy" id="542762"/>
    <lineage>
        <taxon>Eukaryota</taxon>
        <taxon>Viridiplantae</taxon>
        <taxon>Streptophyta</taxon>
        <taxon>Embryophyta</taxon>
        <taxon>Tracheophyta</taxon>
        <taxon>Spermatophyta</taxon>
        <taxon>Magnoliopsida</taxon>
        <taxon>eudicotyledons</taxon>
        <taxon>Gunneridae</taxon>
        <taxon>Pentapetalae</taxon>
        <taxon>asterids</taxon>
        <taxon>Ericales</taxon>
        <taxon>Theaceae</taxon>
        <taxon>Camellia</taxon>
    </lineage>
</organism>
<dbReference type="InterPro" id="IPR011009">
    <property type="entry name" value="Kinase-like_dom_sf"/>
</dbReference>
<keyword evidence="13" id="KW-0472">Membrane</keyword>
<evidence type="ECO:0000256" key="15">
    <source>
        <dbReference type="ARBA" id="ARBA00023180"/>
    </source>
</evidence>
<evidence type="ECO:0000256" key="14">
    <source>
        <dbReference type="ARBA" id="ARBA00023170"/>
    </source>
</evidence>
<dbReference type="InterPro" id="IPR019825">
    <property type="entry name" value="Lectin_legB_Mn/Ca_BS"/>
</dbReference>
<evidence type="ECO:0000256" key="5">
    <source>
        <dbReference type="ARBA" id="ARBA00022475"/>
    </source>
</evidence>
<dbReference type="SUPFAM" id="SSF56112">
    <property type="entry name" value="Protein kinase-like (PK-like)"/>
    <property type="match status" value="1"/>
</dbReference>
<evidence type="ECO:0000259" key="17">
    <source>
        <dbReference type="PROSITE" id="PS50011"/>
    </source>
</evidence>
<evidence type="ECO:0000256" key="11">
    <source>
        <dbReference type="ARBA" id="ARBA00022840"/>
    </source>
</evidence>
<comment type="subcellular location">
    <subcellularLocation>
        <location evidence="1">Cell membrane</location>
        <topology evidence="1">Single-pass type I membrane protein</topology>
    </subcellularLocation>
</comment>
<dbReference type="SUPFAM" id="SSF49899">
    <property type="entry name" value="Concanavalin A-like lectins/glucanases"/>
    <property type="match status" value="1"/>
</dbReference>
<keyword evidence="9" id="KW-0430">Lectin</keyword>
<dbReference type="InterPro" id="IPR001220">
    <property type="entry name" value="Legume_lectin_dom"/>
</dbReference>
<dbReference type="Pfam" id="PF00069">
    <property type="entry name" value="Pkinase"/>
    <property type="match status" value="1"/>
</dbReference>
<sequence>MLYYFPLHATALSFNFTNINPMLLNIDITTDPPASILTTTSKARRATYKKPFYLWDEASGNVTDFNTYFVFVIAQYNKRFAPADGLRFFLVPYDSTPNIITGVAMGLPVNLTTGKAFSAFVAVEFDTYCNNEFDPTNKTHVGININSLNSSAYVVWNSNMTDGGSENEARISYNSSSKNLSVILGTVSVNNDSAEGALSFVVDLKDYLPSKVKIGFLASTGTNYERNNVKSWTFNSTLQINEPTQPSPSPRPSPSSNTVTPSPGKKIGENNKKALVVELIVSSFVLVLGPKKFSYGELFRATNYFADEQKLGEGGFGGVFKGFLRELDSYITVKRISKGSKQGIKEYASEVKIISQLRHRNLVQLLGWCHDKRELLLVYKFMENGSLDYHLFKEKSLLMWTMRYKIAQGLTSALLYLQEEWEQCVVHRDVKSSNVMLDSNFNAKLGDFGLARLVDHGKDSQTTILAGTRGYMTPEYLITGKANKESNVYSFGVVALEIACRRKPIDLEVPKSQMRIVEWVWDLYGTNWLLEAAIDPKICLNFVKKEMECLMIVGLWCAYPDHNL</sequence>
<keyword evidence="14" id="KW-0675">Receptor</keyword>
<dbReference type="GO" id="GO:0030246">
    <property type="term" value="F:carbohydrate binding"/>
    <property type="evidence" value="ECO:0007669"/>
    <property type="project" value="UniProtKB-KW"/>
</dbReference>
<feature type="domain" description="Protein kinase" evidence="17">
    <location>
        <begin position="305"/>
        <end position="564"/>
    </location>
</feature>
<dbReference type="InterPro" id="IPR013320">
    <property type="entry name" value="ConA-like_dom_sf"/>
</dbReference>
<dbReference type="PROSITE" id="PS00108">
    <property type="entry name" value="PROTEIN_KINASE_ST"/>
    <property type="match status" value="1"/>
</dbReference>
<dbReference type="FunFam" id="1.10.510.10:FF:000240">
    <property type="entry name" value="Lectin-domain containing receptor kinase A4.3"/>
    <property type="match status" value="1"/>
</dbReference>
<keyword evidence="12" id="KW-1133">Transmembrane helix</keyword>
<keyword evidence="15" id="KW-0325">Glycoprotein</keyword>
<evidence type="ECO:0000256" key="4">
    <source>
        <dbReference type="ARBA" id="ARBA00012513"/>
    </source>
</evidence>
<keyword evidence="5" id="KW-1003">Cell membrane</keyword>
<keyword evidence="6" id="KW-0418">Kinase</keyword>
<dbReference type="GO" id="GO:0002229">
    <property type="term" value="P:defense response to oomycetes"/>
    <property type="evidence" value="ECO:0007669"/>
    <property type="project" value="UniProtKB-ARBA"/>
</dbReference>
<keyword evidence="19" id="KW-1185">Reference proteome</keyword>
<dbReference type="AlphaFoldDB" id="A0A4S4EHM7"/>
<evidence type="ECO:0000256" key="2">
    <source>
        <dbReference type="ARBA" id="ARBA00008536"/>
    </source>
</evidence>
<evidence type="ECO:0000256" key="1">
    <source>
        <dbReference type="ARBA" id="ARBA00004251"/>
    </source>
</evidence>
<comment type="similarity">
    <text evidence="2">In the N-terminal section; belongs to the leguminous lectin family.</text>
</comment>
<comment type="caution">
    <text evidence="18">The sequence shown here is derived from an EMBL/GenBank/DDBJ whole genome shotgun (WGS) entry which is preliminary data.</text>
</comment>
<dbReference type="FunFam" id="3.30.200.20:FF:000168">
    <property type="entry name" value="L-type lectin-domain containing receptor kinase IX.1"/>
    <property type="match status" value="1"/>
</dbReference>
<dbReference type="PROSITE" id="PS50011">
    <property type="entry name" value="PROTEIN_KINASE_DOM"/>
    <property type="match status" value="1"/>
</dbReference>
<keyword evidence="6" id="KW-0808">Transferase</keyword>
<keyword evidence="6" id="KW-0723">Serine/threonine-protein kinase</keyword>
<dbReference type="InterPro" id="IPR008271">
    <property type="entry name" value="Ser/Thr_kinase_AS"/>
</dbReference>
<dbReference type="PANTHER" id="PTHR27007">
    <property type="match status" value="1"/>
</dbReference>
<dbReference type="Gene3D" id="1.10.510.10">
    <property type="entry name" value="Transferase(Phosphotransferase) domain 1"/>
    <property type="match status" value="1"/>
</dbReference>
<dbReference type="GO" id="GO:0005886">
    <property type="term" value="C:plasma membrane"/>
    <property type="evidence" value="ECO:0007669"/>
    <property type="project" value="UniProtKB-SubCell"/>
</dbReference>
<evidence type="ECO:0000256" key="8">
    <source>
        <dbReference type="ARBA" id="ARBA00022729"/>
    </source>
</evidence>
<dbReference type="GO" id="GO:0004674">
    <property type="term" value="F:protein serine/threonine kinase activity"/>
    <property type="evidence" value="ECO:0007669"/>
    <property type="project" value="UniProtKB-KW"/>
</dbReference>